<reference evidence="3 4" key="1">
    <citation type="submission" date="2019-05" db="EMBL/GenBank/DDBJ databases">
        <title>Microbulbifer harenosus sp. nov., an alginate-degrading bacterium isolated from coastal sand.</title>
        <authorList>
            <person name="Huang H."/>
            <person name="Mo K."/>
            <person name="Bao S."/>
        </authorList>
    </citation>
    <scope>NUCLEOTIDE SEQUENCE [LARGE SCALE GENOMIC DNA]</scope>
    <source>
        <strain evidence="3 4">HB161719</strain>
    </source>
</reference>
<dbReference type="EMBL" id="VANI01000016">
    <property type="protein sequence ID" value="TLM75725.1"/>
    <property type="molecule type" value="Genomic_DNA"/>
</dbReference>
<dbReference type="Pfam" id="PF13688">
    <property type="entry name" value="Reprolysin_5"/>
    <property type="match status" value="1"/>
</dbReference>
<dbReference type="Gene3D" id="2.60.40.10">
    <property type="entry name" value="Immunoglobulins"/>
    <property type="match status" value="1"/>
</dbReference>
<feature type="signal peptide" evidence="1">
    <location>
        <begin position="1"/>
        <end position="22"/>
    </location>
</feature>
<evidence type="ECO:0000259" key="2">
    <source>
        <dbReference type="PROSITE" id="PS50093"/>
    </source>
</evidence>
<dbReference type="RefSeq" id="WP_138236697.1">
    <property type="nucleotide sequence ID" value="NZ_CP185860.1"/>
</dbReference>
<dbReference type="PROSITE" id="PS50093">
    <property type="entry name" value="PKD"/>
    <property type="match status" value="1"/>
</dbReference>
<feature type="chain" id="PRO_5046721133" evidence="1">
    <location>
        <begin position="23"/>
        <end position="878"/>
    </location>
</feature>
<accession>A0ABY2UEP2</accession>
<protein>
    <submittedName>
        <fullName evidence="3">PKD domain-containing protein</fullName>
    </submittedName>
</protein>
<dbReference type="SMART" id="SM00089">
    <property type="entry name" value="PKD"/>
    <property type="match status" value="1"/>
</dbReference>
<dbReference type="InterPro" id="IPR022409">
    <property type="entry name" value="PKD/Chitinase_dom"/>
</dbReference>
<dbReference type="InterPro" id="IPR000601">
    <property type="entry name" value="PKD_dom"/>
</dbReference>
<evidence type="ECO:0000313" key="3">
    <source>
        <dbReference type="EMBL" id="TLM75725.1"/>
    </source>
</evidence>
<evidence type="ECO:0000313" key="4">
    <source>
        <dbReference type="Proteomes" id="UP000306791"/>
    </source>
</evidence>
<dbReference type="InterPro" id="IPR035986">
    <property type="entry name" value="PKD_dom_sf"/>
</dbReference>
<dbReference type="CDD" id="cd00146">
    <property type="entry name" value="PKD"/>
    <property type="match status" value="1"/>
</dbReference>
<keyword evidence="4" id="KW-1185">Reference proteome</keyword>
<dbReference type="Pfam" id="PF18911">
    <property type="entry name" value="PKD_4"/>
    <property type="match status" value="1"/>
</dbReference>
<dbReference type="Gene3D" id="2.60.40.3620">
    <property type="match status" value="1"/>
</dbReference>
<name>A0ABY2UEP2_9GAMM</name>
<dbReference type="InterPro" id="IPR013783">
    <property type="entry name" value="Ig-like_fold"/>
</dbReference>
<feature type="domain" description="PKD" evidence="2">
    <location>
        <begin position="608"/>
        <end position="687"/>
    </location>
</feature>
<gene>
    <name evidence="3" type="ORF">FDY93_15645</name>
</gene>
<sequence>MKSWLYILATGLLLSICVSAQAKPEENPHIKRQKALNTATLQKMRRLNAPDQRKTASPAPERIALTLFDGTSIVLLEERLEKRGTNDFSWFGRVEGEPGSLAILVVKYGNVTGQIEFGGKQYEIHPAGGSTHSLAEIDRSALPPLEDDVLGFDPSRGADPGDTFVNNDAEPSLLADAIYDGHAEVIDVLVVYSLEAAQNYSDIQSRIQLAIDYTNNAYANSQIPHRLNLIGAEGLQSNESGGTSELFHYGNLFDGRLDELHQLRNNYGADVVSLWVNHINNWCGMAAAIGSTNISAIHMMRVHCGGATFAHELGHNQGARHNMEQDSTIYPFRYGHGSGSPTSQWRTIMSYSNACDAPCSRIPYFSSPLLTYAGEPLGDTEYRDNARVITETASEIAQFGAQLSPLGAENVAVQDLEKGLNIQMEEIFPGVWQGETLFKSWEFYHLEMLIDGELHGPRNPVLSIRRTFNGAMAAGSANTVLIRSYSDQAAVVLYDERYKYLSVRLAGSDPSMYFRGTPNNFDTSIPMIPLGNHHWVATVNFTGEADQRFKFDVFGDWSQNYGFDTANNRIVQGGEDIYVSVSGEYRVYLDRGNMTYWLAPGVSHGNQPPVAIAGENMTVAVGETVHLDGSASYDSDGEIVQYTWEELGINSATAVASFEQAGTYTLTLTVTDDQGASSSDTLEVTVTDNGGWKRTVIFIYGEAQAGQDMFIRGGIDHQYAADVLGRNCTDTNYACAIPITHRNLLNDTTAPWKANDSHLDWYGLEAGQSGGEGSPLDWTTSQWNSSWGPLRRVDVDGYGETPLNQWGDHYWMLDVDMDCSATAGGWFEFKSYLNNGTGWESDVTQPGAPWVSGNHFAECGKLNVFRRNESAPVLIGDL</sequence>
<evidence type="ECO:0000256" key="1">
    <source>
        <dbReference type="SAM" id="SignalP"/>
    </source>
</evidence>
<keyword evidence="1" id="KW-0732">Signal</keyword>
<organism evidence="3 4">
    <name type="scientific">Microbulbifer harenosus</name>
    <dbReference type="NCBI Taxonomy" id="2576840"/>
    <lineage>
        <taxon>Bacteria</taxon>
        <taxon>Pseudomonadati</taxon>
        <taxon>Pseudomonadota</taxon>
        <taxon>Gammaproteobacteria</taxon>
        <taxon>Cellvibrionales</taxon>
        <taxon>Microbulbiferaceae</taxon>
        <taxon>Microbulbifer</taxon>
    </lineage>
</organism>
<dbReference type="SUPFAM" id="SSF55486">
    <property type="entry name" value="Metalloproteases ('zincins'), catalytic domain"/>
    <property type="match status" value="1"/>
</dbReference>
<dbReference type="Proteomes" id="UP000306791">
    <property type="component" value="Unassembled WGS sequence"/>
</dbReference>
<dbReference type="SUPFAM" id="SSF49299">
    <property type="entry name" value="PKD domain"/>
    <property type="match status" value="1"/>
</dbReference>
<proteinExistence type="predicted"/>
<comment type="caution">
    <text evidence="3">The sequence shown here is derived from an EMBL/GenBank/DDBJ whole genome shotgun (WGS) entry which is preliminary data.</text>
</comment>